<protein>
    <submittedName>
        <fullName evidence="2">Uncharacterized protein</fullName>
    </submittedName>
</protein>
<reference evidence="2" key="1">
    <citation type="journal article" date="2020" name="Fungal Divers.">
        <title>Resolving the Mortierellaceae phylogeny through synthesis of multi-gene phylogenetics and phylogenomics.</title>
        <authorList>
            <person name="Vandepol N."/>
            <person name="Liber J."/>
            <person name="Desiro A."/>
            <person name="Na H."/>
            <person name="Kennedy M."/>
            <person name="Barry K."/>
            <person name="Grigoriev I.V."/>
            <person name="Miller A.N."/>
            <person name="O'Donnell K."/>
            <person name="Stajich J.E."/>
            <person name="Bonito G."/>
        </authorList>
    </citation>
    <scope>NUCLEOTIDE SEQUENCE</scope>
    <source>
        <strain evidence="2">NVP60</strain>
    </source>
</reference>
<feature type="compositionally biased region" description="Basic residues" evidence="1">
    <location>
        <begin position="628"/>
        <end position="638"/>
    </location>
</feature>
<sequence length="670" mass="76496">MSTSESGSQIPPPSQRVLDIASKDDGANNDNSNAPSSTLIKEHPKKWTSTESVYNRKVLSARGTPKGPLPMNVQISLLSSVLRHDPFNCPIRRTTQVWECISREQGVRARTCARRYDNIIQASIAGRERPVGTEEQIAVKKKLLDQLFVMMNQPQALVRMQKKKRYRSEEADRQLLLETIRLNPFAQKMGQVAKAWEDVRDALKMQVHARQCIRRVNRMIKPYQLRERMYHGNIPDEMKEENDELIKQVIQMMQASGQGGSLEEGEGEDDEEDVGHSNDDDDSASDSDDQDESQHNQSRSRHSSDGSRGKGDEADENSSRRVQLARHGIRKSSSAMDISISPRSPALSLVQSPRNIAMTSAVSEPECTMTTPAQKRRPRNSSQSSMGNSGYTTSNKRSLVDRSSDEMTDMTPPTTRRHHPFESEFKPQRLWGSHPYSKERSSRMIHGTHSQRPLPRSNSASQIDPHRPAKYTRSSSRELLRDSVESSQDRSMVLQSSSSSSHFRTPTSAGRGSDSRQQYHYDQQNNIYTESNFHAHASSGHQSMDGQVAISSAQQEQQQPAAQLYRAILGEFQVVQQYLGQMEDQRKRDKERQTEMGFMMDKLQFQLQQQQQSIKDLQHQLQDQHQHQYQHQHQHQHQHQQLDHRRGSQGSIHVPDQQQQQSKSLEDQQK</sequence>
<feature type="region of interest" description="Disordered" evidence="1">
    <location>
        <begin position="1"/>
        <end position="39"/>
    </location>
</feature>
<feature type="compositionally biased region" description="Polar residues" evidence="1">
    <location>
        <begin position="28"/>
        <end position="39"/>
    </location>
</feature>
<evidence type="ECO:0000313" key="3">
    <source>
        <dbReference type="Proteomes" id="UP000823405"/>
    </source>
</evidence>
<gene>
    <name evidence="2" type="ORF">BGZ97_012716</name>
</gene>
<evidence type="ECO:0000313" key="2">
    <source>
        <dbReference type="EMBL" id="KAG0310202.1"/>
    </source>
</evidence>
<feature type="region of interest" description="Disordered" evidence="1">
    <location>
        <begin position="621"/>
        <end position="670"/>
    </location>
</feature>
<feature type="compositionally biased region" description="Basic and acidic residues" evidence="1">
    <location>
        <begin position="302"/>
        <end position="312"/>
    </location>
</feature>
<feature type="region of interest" description="Disordered" evidence="1">
    <location>
        <begin position="256"/>
        <end position="338"/>
    </location>
</feature>
<accession>A0A9P6UK83</accession>
<organism evidence="2 3">
    <name type="scientific">Linnemannia gamsii</name>
    <dbReference type="NCBI Taxonomy" id="64522"/>
    <lineage>
        <taxon>Eukaryota</taxon>
        <taxon>Fungi</taxon>
        <taxon>Fungi incertae sedis</taxon>
        <taxon>Mucoromycota</taxon>
        <taxon>Mortierellomycotina</taxon>
        <taxon>Mortierellomycetes</taxon>
        <taxon>Mortierellales</taxon>
        <taxon>Mortierellaceae</taxon>
        <taxon>Linnemannia</taxon>
    </lineage>
</organism>
<dbReference type="Proteomes" id="UP000823405">
    <property type="component" value="Unassembled WGS sequence"/>
</dbReference>
<feature type="compositionally biased region" description="Polar residues" evidence="1">
    <location>
        <begin position="358"/>
        <end position="373"/>
    </location>
</feature>
<dbReference type="AlphaFoldDB" id="A0A9P6UK83"/>
<feature type="region of interest" description="Disordered" evidence="1">
    <location>
        <begin position="358"/>
        <end position="517"/>
    </location>
</feature>
<dbReference type="EMBL" id="JAAAIN010000869">
    <property type="protein sequence ID" value="KAG0310202.1"/>
    <property type="molecule type" value="Genomic_DNA"/>
</dbReference>
<dbReference type="OrthoDB" id="2422815at2759"/>
<feature type="compositionally biased region" description="Polar residues" evidence="1">
    <location>
        <begin position="380"/>
        <end position="397"/>
    </location>
</feature>
<dbReference type="PANTHER" id="PTHR37558:SF1">
    <property type="entry name" value="HTH CENPB-TYPE DOMAIN-CONTAINING PROTEIN"/>
    <property type="match status" value="1"/>
</dbReference>
<proteinExistence type="predicted"/>
<feature type="compositionally biased region" description="Low complexity" evidence="1">
    <location>
        <begin position="489"/>
        <end position="501"/>
    </location>
</feature>
<feature type="compositionally biased region" description="Polar residues" evidence="1">
    <location>
        <begin position="448"/>
        <end position="462"/>
    </location>
</feature>
<feature type="compositionally biased region" description="Acidic residues" evidence="1">
    <location>
        <begin position="263"/>
        <end position="291"/>
    </location>
</feature>
<keyword evidence="3" id="KW-1185">Reference proteome</keyword>
<name>A0A9P6UK83_9FUNG</name>
<dbReference type="PANTHER" id="PTHR37558">
    <property type="entry name" value="HTH CENPB-TYPE DOMAIN-CONTAINING PROTEIN"/>
    <property type="match status" value="1"/>
</dbReference>
<evidence type="ECO:0000256" key="1">
    <source>
        <dbReference type="SAM" id="MobiDB-lite"/>
    </source>
</evidence>
<feature type="compositionally biased region" description="Polar residues" evidence="1">
    <location>
        <begin position="502"/>
        <end position="512"/>
    </location>
</feature>
<comment type="caution">
    <text evidence="2">The sequence shown here is derived from an EMBL/GenBank/DDBJ whole genome shotgun (WGS) entry which is preliminary data.</text>
</comment>
<feature type="compositionally biased region" description="Basic and acidic residues" evidence="1">
    <location>
        <begin position="475"/>
        <end position="488"/>
    </location>
</feature>